<evidence type="ECO:0000259" key="4">
    <source>
        <dbReference type="PROSITE" id="PS51123"/>
    </source>
</evidence>
<dbReference type="Gene3D" id="3.40.1520.20">
    <property type="match status" value="1"/>
</dbReference>
<keyword evidence="1 3" id="KW-0472">Membrane</keyword>
<dbReference type="InterPro" id="IPR036737">
    <property type="entry name" value="OmpA-like_sf"/>
</dbReference>
<dbReference type="PROSITE" id="PS51123">
    <property type="entry name" value="OMPA_2"/>
    <property type="match status" value="1"/>
</dbReference>
<gene>
    <name evidence="5" type="ORF">SAMN05443637_101371</name>
</gene>
<dbReference type="PANTHER" id="PTHR30329">
    <property type="entry name" value="STATOR ELEMENT OF FLAGELLAR MOTOR COMPLEX"/>
    <property type="match status" value="1"/>
</dbReference>
<keyword evidence="3" id="KW-1133">Transmembrane helix</keyword>
<feature type="transmembrane region" description="Helical" evidence="3">
    <location>
        <begin position="29"/>
        <end position="50"/>
    </location>
</feature>
<dbReference type="AlphaFoldDB" id="A0A1M6NNW9"/>
<feature type="compositionally biased region" description="Polar residues" evidence="2">
    <location>
        <begin position="1"/>
        <end position="18"/>
    </location>
</feature>
<evidence type="ECO:0000256" key="2">
    <source>
        <dbReference type="SAM" id="MobiDB-lite"/>
    </source>
</evidence>
<name>A0A1M6NNW9_PSETH</name>
<dbReference type="InterPro" id="IPR050330">
    <property type="entry name" value="Bact_OuterMem_StrucFunc"/>
</dbReference>
<keyword evidence="6" id="KW-1185">Reference proteome</keyword>
<accession>A0A1M6NNW9</accession>
<dbReference type="CDD" id="cd07185">
    <property type="entry name" value="OmpA_C-like"/>
    <property type="match status" value="1"/>
</dbReference>
<feature type="region of interest" description="Disordered" evidence="2">
    <location>
        <begin position="1"/>
        <end position="23"/>
    </location>
</feature>
<dbReference type="InterPro" id="IPR006665">
    <property type="entry name" value="OmpA-like"/>
</dbReference>
<dbReference type="GO" id="GO:0016020">
    <property type="term" value="C:membrane"/>
    <property type="evidence" value="ECO:0007669"/>
    <property type="project" value="UniProtKB-UniRule"/>
</dbReference>
<protein>
    <submittedName>
        <fullName evidence="5">Outer membrane protein OmpA</fullName>
    </submittedName>
</protein>
<dbReference type="SUPFAM" id="SSF103088">
    <property type="entry name" value="OmpA-like"/>
    <property type="match status" value="1"/>
</dbReference>
<dbReference type="PANTHER" id="PTHR30329:SF21">
    <property type="entry name" value="LIPOPROTEIN YIAD-RELATED"/>
    <property type="match status" value="1"/>
</dbReference>
<sequence length="378" mass="37671">MTPVRTANPTCEGTVSESTGDRPAIRTPWLPLGAAALIVPTVLAGITLAWPRPQIEAHLGQRAAEALSAAGIASSGVEFSGRDATIVGVAPGLQEQAQTVVEEVTGVRVAGFLPTGGAAPFGLTETGDSIVLTGTVGSEEERSRLVSAAAAQAGGRSIDDELTVQPGARLPDGINPTTVTAIAAALAGIPGEITVSVSGPTLTLSGQVADEAARSAVAQRIGAAVPGFTLDDRLTVAAPVPTAPTAPAPAPGAPGADLDPATKQTLQTQLSELLAATPISFGPNSPQLTPQGGAAVARVLDLLRAAPGARIQIDGYVAAGPGDGRMTAEELSTARAATVRDALVAGGIPADRITIRGLGEGTNPIPSPSARRVEITVV</sequence>
<evidence type="ECO:0000256" key="3">
    <source>
        <dbReference type="SAM" id="Phobius"/>
    </source>
</evidence>
<proteinExistence type="predicted"/>
<feature type="domain" description="OmpA-like" evidence="4">
    <location>
        <begin position="268"/>
        <end position="378"/>
    </location>
</feature>
<keyword evidence="3" id="KW-0812">Transmembrane</keyword>
<dbReference type="STRING" id="1848.SAMN05443637_101371"/>
<organism evidence="5 6">
    <name type="scientific">Pseudonocardia thermophila</name>
    <dbReference type="NCBI Taxonomy" id="1848"/>
    <lineage>
        <taxon>Bacteria</taxon>
        <taxon>Bacillati</taxon>
        <taxon>Actinomycetota</taxon>
        <taxon>Actinomycetes</taxon>
        <taxon>Pseudonocardiales</taxon>
        <taxon>Pseudonocardiaceae</taxon>
        <taxon>Pseudonocardia</taxon>
    </lineage>
</organism>
<dbReference type="Gene3D" id="3.30.1330.60">
    <property type="entry name" value="OmpA-like domain"/>
    <property type="match status" value="1"/>
</dbReference>
<dbReference type="Pfam" id="PF00691">
    <property type="entry name" value="OmpA"/>
    <property type="match status" value="1"/>
</dbReference>
<dbReference type="Pfam" id="PF04972">
    <property type="entry name" value="BON"/>
    <property type="match status" value="1"/>
</dbReference>
<dbReference type="EMBL" id="FRAP01000001">
    <property type="protein sequence ID" value="SHJ97393.1"/>
    <property type="molecule type" value="Genomic_DNA"/>
</dbReference>
<evidence type="ECO:0000313" key="5">
    <source>
        <dbReference type="EMBL" id="SHJ97393.1"/>
    </source>
</evidence>
<reference evidence="5 6" key="1">
    <citation type="submission" date="2016-11" db="EMBL/GenBank/DDBJ databases">
        <authorList>
            <person name="Jaros S."/>
            <person name="Januszkiewicz K."/>
            <person name="Wedrychowicz H."/>
        </authorList>
    </citation>
    <scope>NUCLEOTIDE SEQUENCE [LARGE SCALE GENOMIC DNA]</scope>
    <source>
        <strain evidence="5 6">DSM 43832</strain>
    </source>
</reference>
<evidence type="ECO:0000256" key="1">
    <source>
        <dbReference type="PROSITE-ProRule" id="PRU00473"/>
    </source>
</evidence>
<dbReference type="Proteomes" id="UP000184363">
    <property type="component" value="Unassembled WGS sequence"/>
</dbReference>
<dbReference type="InterPro" id="IPR007055">
    <property type="entry name" value="BON_dom"/>
</dbReference>
<evidence type="ECO:0000313" key="6">
    <source>
        <dbReference type="Proteomes" id="UP000184363"/>
    </source>
</evidence>